<evidence type="ECO:0000313" key="1">
    <source>
        <dbReference type="EMBL" id="KAF0720552.1"/>
    </source>
</evidence>
<dbReference type="Proteomes" id="UP000469452">
    <property type="component" value="Unassembled WGS sequence"/>
</dbReference>
<reference evidence="1 2" key="1">
    <citation type="submission" date="2019-06" db="EMBL/GenBank/DDBJ databases">
        <title>Genomics analysis of Aphanomyces spp. identifies a new class of oomycete effector associated with host adaptation.</title>
        <authorList>
            <person name="Gaulin E."/>
        </authorList>
    </citation>
    <scope>NUCLEOTIDE SEQUENCE [LARGE SCALE GENOMIC DNA]</scope>
    <source>
        <strain evidence="1 2">E</strain>
    </source>
</reference>
<evidence type="ECO:0000313" key="2">
    <source>
        <dbReference type="Proteomes" id="UP000469452"/>
    </source>
</evidence>
<dbReference type="AlphaFoldDB" id="A0A6A5A221"/>
<dbReference type="VEuPathDB" id="FungiDB:H257_12232"/>
<gene>
    <name evidence="1" type="ORF">AaE_010302</name>
</gene>
<organism evidence="1 2">
    <name type="scientific">Aphanomyces astaci</name>
    <name type="common">Crayfish plague agent</name>
    <dbReference type="NCBI Taxonomy" id="112090"/>
    <lineage>
        <taxon>Eukaryota</taxon>
        <taxon>Sar</taxon>
        <taxon>Stramenopiles</taxon>
        <taxon>Oomycota</taxon>
        <taxon>Saprolegniomycetes</taxon>
        <taxon>Saprolegniales</taxon>
        <taxon>Verrucalvaceae</taxon>
        <taxon>Aphanomyces</taxon>
    </lineage>
</organism>
<comment type="caution">
    <text evidence="1">The sequence shown here is derived from an EMBL/GenBank/DDBJ whole genome shotgun (WGS) entry which is preliminary data.</text>
</comment>
<accession>A0A6A5A221</accession>
<proteinExistence type="predicted"/>
<sequence>MTPRDFSLSKEARLVVSQKVIFELQARFLATVNGKRDPANLTPTQRVMACCAPTAGQPPTLESFIEVYVVSPYFDFRLFTQPDNTPEKLAFLYKWLVQCSPSGNVPGSHELVESDVKALLQLHEPNDATLDAKLNDVLANQAKTLPLAAFQQYMVTKRPIDNLEEKLKLPSSLL</sequence>
<protein>
    <submittedName>
        <fullName evidence="1">Uncharacterized protein</fullName>
    </submittedName>
</protein>
<dbReference type="EMBL" id="VJMI01016277">
    <property type="protein sequence ID" value="KAF0720552.1"/>
    <property type="molecule type" value="Genomic_DNA"/>
</dbReference>
<name>A0A6A5A221_APHAT</name>